<evidence type="ECO:0000313" key="3">
    <source>
        <dbReference type="Proteomes" id="UP000034917"/>
    </source>
</evidence>
<comment type="caution">
    <text evidence="2">The sequence shown here is derived from an EMBL/GenBank/DDBJ whole genome shotgun (WGS) entry which is preliminary data.</text>
</comment>
<keyword evidence="2" id="KW-0548">Nucleotidyltransferase</keyword>
<dbReference type="InterPro" id="IPR013446">
    <property type="entry name" value="G1P_cyt_trans-like"/>
</dbReference>
<accession>A0A0G0G9R7</accession>
<protein>
    <submittedName>
        <fullName evidence="2">Glucose-1-phosphate cytidylyltransferase</fullName>
    </submittedName>
</protein>
<gene>
    <name evidence="2" type="ORF">US40_C0001G0066</name>
</gene>
<dbReference type="Gene3D" id="3.90.550.10">
    <property type="entry name" value="Spore Coat Polysaccharide Biosynthesis Protein SpsA, Chain A"/>
    <property type="match status" value="1"/>
</dbReference>
<dbReference type="GO" id="GO:0047343">
    <property type="term" value="F:glucose-1-phosphate cytidylyltransferase activity"/>
    <property type="evidence" value="ECO:0007669"/>
    <property type="project" value="InterPro"/>
</dbReference>
<dbReference type="Proteomes" id="UP000034917">
    <property type="component" value="Unassembled WGS sequence"/>
</dbReference>
<name>A0A0G0G9R7_9BACT</name>
<dbReference type="PATRIC" id="fig|1618486.3.peg.67"/>
<proteinExistence type="predicted"/>
<dbReference type="InterPro" id="IPR029044">
    <property type="entry name" value="Nucleotide-diphossugar_trans"/>
</dbReference>
<reference evidence="2 3" key="1">
    <citation type="journal article" date="2015" name="Nature">
        <title>rRNA introns, odd ribosomes, and small enigmatic genomes across a large radiation of phyla.</title>
        <authorList>
            <person name="Brown C.T."/>
            <person name="Hug L.A."/>
            <person name="Thomas B.C."/>
            <person name="Sharon I."/>
            <person name="Castelle C.J."/>
            <person name="Singh A."/>
            <person name="Wilkins M.J."/>
            <person name="Williams K.H."/>
            <person name="Banfield J.F."/>
        </authorList>
    </citation>
    <scope>NUCLEOTIDE SEQUENCE [LARGE SCALE GENOMIC DNA]</scope>
</reference>
<dbReference type="InterPro" id="IPR005835">
    <property type="entry name" value="NTP_transferase_dom"/>
</dbReference>
<organism evidence="2 3">
    <name type="scientific">Candidatus Roizmanbacteria bacterium GW2011_GWC2_37_13</name>
    <dbReference type="NCBI Taxonomy" id="1618486"/>
    <lineage>
        <taxon>Bacteria</taxon>
        <taxon>Candidatus Roizmaniibacteriota</taxon>
    </lineage>
</organism>
<sequence length="259" mass="30579">MKVIILCGGVGTRLKEETEFKPKPMVFIGNKPILWHIMKIYASYGFNEFILALGYKADYIKEFFLNQKAFTSDFTLDTRNHKPKFYLEDRDEVDNFEITFVDTGIETMPGERILRCQKYIPKKDKYFMVTYGDGVSDIDVDALVKFHKKQKTIGTITGVHPRSKYGLIKTTKDNFVTKFVEKPVLNDWINGGFMIFDKRAFNYINPGEMEHDLLKRLALKNELSIYYHNNFWFCMDTYKEVEDLNKMWKEGKAAWKIWK</sequence>
<dbReference type="AlphaFoldDB" id="A0A0G0G9R7"/>
<feature type="domain" description="Nucleotidyl transferase" evidence="1">
    <location>
        <begin position="2"/>
        <end position="211"/>
    </location>
</feature>
<dbReference type="EMBL" id="LBSV01000001">
    <property type="protein sequence ID" value="KKQ26717.1"/>
    <property type="molecule type" value="Genomic_DNA"/>
</dbReference>
<evidence type="ECO:0000259" key="1">
    <source>
        <dbReference type="Pfam" id="PF00483"/>
    </source>
</evidence>
<keyword evidence="2" id="KW-0808">Transferase</keyword>
<dbReference type="PANTHER" id="PTHR47183">
    <property type="entry name" value="GLUCOSE-1-PHOSPHATE CYTIDYLYLTRANSFERASE-RELATED"/>
    <property type="match status" value="1"/>
</dbReference>
<dbReference type="SUPFAM" id="SSF53448">
    <property type="entry name" value="Nucleotide-diphospho-sugar transferases"/>
    <property type="match status" value="1"/>
</dbReference>
<dbReference type="Pfam" id="PF00483">
    <property type="entry name" value="NTP_transferase"/>
    <property type="match status" value="1"/>
</dbReference>
<evidence type="ECO:0000313" key="2">
    <source>
        <dbReference type="EMBL" id="KKQ26717.1"/>
    </source>
</evidence>